<evidence type="ECO:0000256" key="7">
    <source>
        <dbReference type="ARBA" id="ARBA00023136"/>
    </source>
</evidence>
<feature type="transmembrane region" description="Helical" evidence="10">
    <location>
        <begin position="121"/>
        <end position="142"/>
    </location>
</feature>
<keyword evidence="9" id="KW-0378">Hydrolase</keyword>
<evidence type="ECO:0000313" key="14">
    <source>
        <dbReference type="Proteomes" id="UP000295096"/>
    </source>
</evidence>
<dbReference type="PANTHER" id="PTHR30487:SF0">
    <property type="entry name" value="PREPILIN LEADER PEPTIDASE_N-METHYLTRANSFERASE-RELATED"/>
    <property type="match status" value="1"/>
</dbReference>
<dbReference type="InterPro" id="IPR014032">
    <property type="entry name" value="Peptidase_A24A_bac"/>
</dbReference>
<dbReference type="RefSeq" id="WP_133292734.1">
    <property type="nucleotide sequence ID" value="NZ_SMSJ01000121.1"/>
</dbReference>
<evidence type="ECO:0000256" key="3">
    <source>
        <dbReference type="ARBA" id="ARBA00022475"/>
    </source>
</evidence>
<dbReference type="GO" id="GO:0008168">
    <property type="term" value="F:methyltransferase activity"/>
    <property type="evidence" value="ECO:0007669"/>
    <property type="project" value="UniProtKB-KW"/>
</dbReference>
<evidence type="ECO:0000256" key="9">
    <source>
        <dbReference type="RuleBase" id="RU003794"/>
    </source>
</evidence>
<keyword evidence="3" id="KW-1003">Cell membrane</keyword>
<feature type="domain" description="Prepilin peptidase A24 N-terminal" evidence="12">
    <location>
        <begin position="13"/>
        <end position="89"/>
    </location>
</feature>
<comment type="caution">
    <text evidence="13">The sequence shown here is derived from an EMBL/GenBank/DDBJ whole genome shotgun (WGS) entry which is preliminary data.</text>
</comment>
<comment type="subcellular location">
    <subcellularLocation>
        <location evidence="1">Cell inner membrane</location>
        <topology evidence="1">Multi-pass membrane protein</topology>
    </subcellularLocation>
    <subcellularLocation>
        <location evidence="9">Cell membrane</location>
        <topology evidence="9">Multi-pass membrane protein</topology>
    </subcellularLocation>
</comment>
<dbReference type="EC" id="2.1.1.-" evidence="9"/>
<dbReference type="GO" id="GO:0006465">
    <property type="term" value="P:signal peptide processing"/>
    <property type="evidence" value="ECO:0007669"/>
    <property type="project" value="TreeGrafter"/>
</dbReference>
<dbReference type="EMBL" id="SMSJ01000121">
    <property type="protein sequence ID" value="TDH58437.1"/>
    <property type="molecule type" value="Genomic_DNA"/>
</dbReference>
<feature type="transmembrane region" description="Helical" evidence="10">
    <location>
        <begin position="6"/>
        <end position="25"/>
    </location>
</feature>
<dbReference type="InterPro" id="IPR000045">
    <property type="entry name" value="Prepilin_IV_endopep_pep"/>
</dbReference>
<evidence type="ECO:0000256" key="2">
    <source>
        <dbReference type="ARBA" id="ARBA00005801"/>
    </source>
</evidence>
<evidence type="ECO:0000256" key="10">
    <source>
        <dbReference type="SAM" id="Phobius"/>
    </source>
</evidence>
<evidence type="ECO:0000256" key="4">
    <source>
        <dbReference type="ARBA" id="ARBA00022519"/>
    </source>
</evidence>
<evidence type="ECO:0000256" key="6">
    <source>
        <dbReference type="ARBA" id="ARBA00022989"/>
    </source>
</evidence>
<dbReference type="OrthoDB" id="9789291at2"/>
<accession>A0A4R5Q8J3</accession>
<keyword evidence="9" id="KW-0489">Methyltransferase</keyword>
<keyword evidence="4" id="KW-0997">Cell inner membrane</keyword>
<keyword evidence="9" id="KW-0645">Protease</keyword>
<dbReference type="Proteomes" id="UP000295096">
    <property type="component" value="Unassembled WGS sequence"/>
</dbReference>
<dbReference type="GO" id="GO:0005886">
    <property type="term" value="C:plasma membrane"/>
    <property type="evidence" value="ECO:0007669"/>
    <property type="project" value="UniProtKB-SubCell"/>
</dbReference>
<dbReference type="Gene3D" id="1.20.120.1220">
    <property type="match status" value="1"/>
</dbReference>
<evidence type="ECO:0000256" key="1">
    <source>
        <dbReference type="ARBA" id="ARBA00004429"/>
    </source>
</evidence>
<evidence type="ECO:0000259" key="11">
    <source>
        <dbReference type="Pfam" id="PF01478"/>
    </source>
</evidence>
<feature type="transmembrane region" description="Helical" evidence="10">
    <location>
        <begin position="224"/>
        <end position="244"/>
    </location>
</feature>
<evidence type="ECO:0000259" key="12">
    <source>
        <dbReference type="Pfam" id="PF06750"/>
    </source>
</evidence>
<dbReference type="Pfam" id="PF01478">
    <property type="entry name" value="Peptidase_A24"/>
    <property type="match status" value="1"/>
</dbReference>
<dbReference type="EC" id="3.4.23.43" evidence="9"/>
<dbReference type="GO" id="GO:0032259">
    <property type="term" value="P:methylation"/>
    <property type="evidence" value="ECO:0007669"/>
    <property type="project" value="UniProtKB-KW"/>
</dbReference>
<organism evidence="13 14">
    <name type="scientific">Dankookia rubra</name>
    <dbReference type="NCBI Taxonomy" id="1442381"/>
    <lineage>
        <taxon>Bacteria</taxon>
        <taxon>Pseudomonadati</taxon>
        <taxon>Pseudomonadota</taxon>
        <taxon>Alphaproteobacteria</taxon>
        <taxon>Acetobacterales</taxon>
        <taxon>Roseomonadaceae</taxon>
        <taxon>Dankookia</taxon>
    </lineage>
</organism>
<keyword evidence="14" id="KW-1185">Reference proteome</keyword>
<dbReference type="PRINTS" id="PR00864">
    <property type="entry name" value="PREPILNPTASE"/>
</dbReference>
<protein>
    <recommendedName>
        <fullName evidence="9">Prepilin leader peptidase/N-methyltransferase</fullName>
        <ecNumber evidence="9">2.1.1.-</ecNumber>
        <ecNumber evidence="9">3.4.23.43</ecNumber>
    </recommendedName>
</protein>
<dbReference type="GO" id="GO:0004190">
    <property type="term" value="F:aspartic-type endopeptidase activity"/>
    <property type="evidence" value="ECO:0007669"/>
    <property type="project" value="UniProtKB-EC"/>
</dbReference>
<dbReference type="Pfam" id="PF06750">
    <property type="entry name" value="A24_N_bact"/>
    <property type="match status" value="1"/>
</dbReference>
<dbReference type="InterPro" id="IPR010627">
    <property type="entry name" value="Prepilin_pept_A24_N"/>
</dbReference>
<keyword evidence="5 9" id="KW-0812">Transmembrane</keyword>
<keyword evidence="9" id="KW-0808">Transferase</keyword>
<evidence type="ECO:0000313" key="13">
    <source>
        <dbReference type="EMBL" id="TDH58437.1"/>
    </source>
</evidence>
<dbReference type="InterPro" id="IPR050882">
    <property type="entry name" value="Prepilin_peptidase/N-MTase"/>
</dbReference>
<comment type="similarity">
    <text evidence="2 8">Belongs to the peptidase A24 family.</text>
</comment>
<keyword evidence="9" id="KW-0511">Multifunctional enzyme</keyword>
<comment type="catalytic activity">
    <reaction evidence="9">
        <text>Typically cleaves a -Gly-|-Phe- bond to release an N-terminal, basic peptide of 5-8 residues from type IV prepilin, and then N-methylates the new N-terminal amino group, the methyl donor being S-adenosyl-L-methionine.</text>
        <dbReference type="EC" id="3.4.23.43"/>
    </reaction>
</comment>
<keyword evidence="6 10" id="KW-1133">Transmembrane helix</keyword>
<feature type="domain" description="Prepilin type IV endopeptidase peptidase" evidence="11">
    <location>
        <begin position="105"/>
        <end position="211"/>
    </location>
</feature>
<feature type="transmembrane region" description="Helical" evidence="10">
    <location>
        <begin position="149"/>
        <end position="170"/>
    </location>
</feature>
<name>A0A4R5Q8J3_9PROT</name>
<reference evidence="13 14" key="1">
    <citation type="journal article" date="2016" name="J. Microbiol.">
        <title>Dankookia rubra gen. nov., sp. nov., an alphaproteobacterium isolated from sediment of a shallow stream.</title>
        <authorList>
            <person name="Kim W.H."/>
            <person name="Kim D.H."/>
            <person name="Kang K."/>
            <person name="Ahn T.Y."/>
        </authorList>
    </citation>
    <scope>NUCLEOTIDE SEQUENCE [LARGE SCALE GENOMIC DNA]</scope>
    <source>
        <strain evidence="13 14">JCM30602</strain>
    </source>
</reference>
<dbReference type="PANTHER" id="PTHR30487">
    <property type="entry name" value="TYPE 4 PREPILIN-LIKE PROTEINS LEADER PEPTIDE-PROCESSING ENZYME"/>
    <property type="match status" value="1"/>
</dbReference>
<evidence type="ECO:0000256" key="5">
    <source>
        <dbReference type="ARBA" id="ARBA00022692"/>
    </source>
</evidence>
<feature type="transmembrane region" description="Helical" evidence="10">
    <location>
        <begin position="97"/>
        <end position="115"/>
    </location>
</feature>
<sequence length="247" mass="25844">MQDWLLPILAAPFIGSFLGVLIRRLPEGRPVVLARSACEACGTPLGPRDLVPLGSYLMLRGRCRACGAPIGGFHPAVELAALGVAAVAAAALPGDAALLWLGCGLGWALLALAWIDWDHLYLPDLLTLPLVPAGLVATWWLAPWRLADHAFGAALGYAAFRGLAWAYRWLRGRDGLGQGDAKLLAVAGAWLGWEALPQVVLLAALAGLGLAGGMALRRGGLDPAAPLPFGPCLALALWLCWLQAMAS</sequence>
<dbReference type="AlphaFoldDB" id="A0A4R5Q8J3"/>
<evidence type="ECO:0000256" key="8">
    <source>
        <dbReference type="RuleBase" id="RU003793"/>
    </source>
</evidence>
<gene>
    <name evidence="13" type="ORF">E2C06_32600</name>
</gene>
<feature type="transmembrane region" description="Helical" evidence="10">
    <location>
        <begin position="190"/>
        <end position="212"/>
    </location>
</feature>
<proteinExistence type="inferred from homology"/>
<keyword evidence="7 10" id="KW-0472">Membrane</keyword>
<comment type="function">
    <text evidence="9">Plays an essential role in type IV pili and type II pseudopili formation by proteolytically removing the leader sequence from substrate proteins and subsequently monomethylating the alpha-amino group of the newly exposed N-terminal phenylalanine.</text>
</comment>